<dbReference type="AlphaFoldDB" id="A0AAE0A2F0"/>
<evidence type="ECO:0000256" key="1">
    <source>
        <dbReference type="SAM" id="MobiDB-lite"/>
    </source>
</evidence>
<dbReference type="Pfam" id="PF05147">
    <property type="entry name" value="LANC_like"/>
    <property type="match status" value="1"/>
</dbReference>
<gene>
    <name evidence="2" type="ORF">Dsin_022467</name>
</gene>
<keyword evidence="3" id="KW-1185">Reference proteome</keyword>
<reference evidence="2" key="1">
    <citation type="journal article" date="2023" name="Plant J.">
        <title>Genome sequences and population genomics provide insights into the demographic history, inbreeding, and mutation load of two 'living fossil' tree species of Dipteronia.</title>
        <authorList>
            <person name="Feng Y."/>
            <person name="Comes H.P."/>
            <person name="Chen J."/>
            <person name="Zhu S."/>
            <person name="Lu R."/>
            <person name="Zhang X."/>
            <person name="Li P."/>
            <person name="Qiu J."/>
            <person name="Olsen K.M."/>
            <person name="Qiu Y."/>
        </authorList>
    </citation>
    <scope>NUCLEOTIDE SEQUENCE</scope>
    <source>
        <strain evidence="2">NBL</strain>
    </source>
</reference>
<feature type="compositionally biased region" description="Polar residues" evidence="1">
    <location>
        <begin position="16"/>
        <end position="25"/>
    </location>
</feature>
<name>A0AAE0A2F0_9ROSI</name>
<dbReference type="PANTHER" id="PTHR12736:SF7">
    <property type="entry name" value="LANC-LIKE PROTEIN 3"/>
    <property type="match status" value="1"/>
</dbReference>
<sequence>MADRFFSNEMPDFVPETSTTNSTLSDTPKKLSFRYPTENTYSLHNMTHLSFNPLLFSHRVIVISASSSFILLHTTRVLLGLLTWSLKLINLPRRVTFICGRAGVCALGAVLAKHAGDERQLNRFLQIKLPSDLPNELLYGRVGFLSACTFLNKHIGDNTISATRMRAVVDEIVKDDRRLANKVRCPLMYERHG</sequence>
<dbReference type="Proteomes" id="UP001281410">
    <property type="component" value="Unassembled WGS sequence"/>
</dbReference>
<dbReference type="InterPro" id="IPR012341">
    <property type="entry name" value="6hp_glycosidase-like_sf"/>
</dbReference>
<accession>A0AAE0A2F0</accession>
<dbReference type="GO" id="GO:0031179">
    <property type="term" value="P:peptide modification"/>
    <property type="evidence" value="ECO:0007669"/>
    <property type="project" value="InterPro"/>
</dbReference>
<dbReference type="Gene3D" id="1.50.10.10">
    <property type="match status" value="1"/>
</dbReference>
<dbReference type="InterPro" id="IPR007822">
    <property type="entry name" value="LANC-like"/>
</dbReference>
<dbReference type="EMBL" id="JANJYJ010000007">
    <property type="protein sequence ID" value="KAK3199052.1"/>
    <property type="molecule type" value="Genomic_DNA"/>
</dbReference>
<proteinExistence type="predicted"/>
<dbReference type="PANTHER" id="PTHR12736">
    <property type="entry name" value="LANC-LIKE PROTEIN"/>
    <property type="match status" value="1"/>
</dbReference>
<evidence type="ECO:0000313" key="3">
    <source>
        <dbReference type="Proteomes" id="UP001281410"/>
    </source>
</evidence>
<organism evidence="2 3">
    <name type="scientific">Dipteronia sinensis</name>
    <dbReference type="NCBI Taxonomy" id="43782"/>
    <lineage>
        <taxon>Eukaryota</taxon>
        <taxon>Viridiplantae</taxon>
        <taxon>Streptophyta</taxon>
        <taxon>Embryophyta</taxon>
        <taxon>Tracheophyta</taxon>
        <taxon>Spermatophyta</taxon>
        <taxon>Magnoliopsida</taxon>
        <taxon>eudicotyledons</taxon>
        <taxon>Gunneridae</taxon>
        <taxon>Pentapetalae</taxon>
        <taxon>rosids</taxon>
        <taxon>malvids</taxon>
        <taxon>Sapindales</taxon>
        <taxon>Sapindaceae</taxon>
        <taxon>Hippocastanoideae</taxon>
        <taxon>Acereae</taxon>
        <taxon>Dipteronia</taxon>
    </lineage>
</organism>
<dbReference type="GO" id="GO:0005975">
    <property type="term" value="P:carbohydrate metabolic process"/>
    <property type="evidence" value="ECO:0007669"/>
    <property type="project" value="InterPro"/>
</dbReference>
<protein>
    <submittedName>
        <fullName evidence="2">Uncharacterized protein</fullName>
    </submittedName>
</protein>
<feature type="region of interest" description="Disordered" evidence="1">
    <location>
        <begin position="1"/>
        <end position="25"/>
    </location>
</feature>
<dbReference type="SUPFAM" id="SSF158745">
    <property type="entry name" value="LanC-like"/>
    <property type="match status" value="1"/>
</dbReference>
<dbReference type="GO" id="GO:0005886">
    <property type="term" value="C:plasma membrane"/>
    <property type="evidence" value="ECO:0007669"/>
    <property type="project" value="TreeGrafter"/>
</dbReference>
<comment type="caution">
    <text evidence="2">The sequence shown here is derived from an EMBL/GenBank/DDBJ whole genome shotgun (WGS) entry which is preliminary data.</text>
</comment>
<evidence type="ECO:0000313" key="2">
    <source>
        <dbReference type="EMBL" id="KAK3199052.1"/>
    </source>
</evidence>